<name>A0A284QT27_ARMOS</name>
<dbReference type="AlphaFoldDB" id="A0A284QT27"/>
<feature type="region of interest" description="Disordered" evidence="1">
    <location>
        <begin position="191"/>
        <end position="213"/>
    </location>
</feature>
<keyword evidence="4" id="KW-1185">Reference proteome</keyword>
<dbReference type="EMBL" id="FUEG01000002">
    <property type="protein sequence ID" value="SJK99620.1"/>
    <property type="molecule type" value="Genomic_DNA"/>
</dbReference>
<protein>
    <submittedName>
        <fullName evidence="3">Uncharacterized protein</fullName>
    </submittedName>
</protein>
<feature type="transmembrane region" description="Helical" evidence="2">
    <location>
        <begin position="12"/>
        <end position="37"/>
    </location>
</feature>
<sequence length="213" mass="23342">MKETSDLNTVQTIALSSAILAIVFTVFTTSYIILVHGDRIRNLLHRRGILVPLQPQPIRAALFPAHYVLLYANIKPRLAGLGLASEHNLTEDTSPSHRRPTTVSSSDESFLCRETPPRNTTPGPSNVPRTPSPTPAASTNEADREVWPTTPELPLYLPRCLLMSLSCTRIGVSNSRPPLYFPTTSQTRILVPSPGCFSSDNEDSDSDSEPLNP</sequence>
<keyword evidence="2" id="KW-1133">Transmembrane helix</keyword>
<reference evidence="4" key="1">
    <citation type="journal article" date="2017" name="Nat. Ecol. Evol.">
        <title>Genome expansion and lineage-specific genetic innovations in the forest pathogenic fungi Armillaria.</title>
        <authorList>
            <person name="Sipos G."/>
            <person name="Prasanna A.N."/>
            <person name="Walter M.C."/>
            <person name="O'Connor E."/>
            <person name="Balint B."/>
            <person name="Krizsan K."/>
            <person name="Kiss B."/>
            <person name="Hess J."/>
            <person name="Varga T."/>
            <person name="Slot J."/>
            <person name="Riley R."/>
            <person name="Boka B."/>
            <person name="Rigling D."/>
            <person name="Barry K."/>
            <person name="Lee J."/>
            <person name="Mihaltcheva S."/>
            <person name="LaButti K."/>
            <person name="Lipzen A."/>
            <person name="Waldron R."/>
            <person name="Moloney N.M."/>
            <person name="Sperisen C."/>
            <person name="Kredics L."/>
            <person name="Vagvoelgyi C."/>
            <person name="Patrignani A."/>
            <person name="Fitzpatrick D."/>
            <person name="Nagy I."/>
            <person name="Doyle S."/>
            <person name="Anderson J.B."/>
            <person name="Grigoriev I.V."/>
            <person name="Gueldener U."/>
            <person name="Muensterkoetter M."/>
            <person name="Nagy L.G."/>
        </authorList>
    </citation>
    <scope>NUCLEOTIDE SEQUENCE [LARGE SCALE GENOMIC DNA]</scope>
    <source>
        <strain evidence="4">C18/9</strain>
    </source>
</reference>
<keyword evidence="2" id="KW-0472">Membrane</keyword>
<evidence type="ECO:0000313" key="4">
    <source>
        <dbReference type="Proteomes" id="UP000219338"/>
    </source>
</evidence>
<evidence type="ECO:0000256" key="1">
    <source>
        <dbReference type="SAM" id="MobiDB-lite"/>
    </source>
</evidence>
<evidence type="ECO:0000256" key="2">
    <source>
        <dbReference type="SAM" id="Phobius"/>
    </source>
</evidence>
<organism evidence="3 4">
    <name type="scientific">Armillaria ostoyae</name>
    <name type="common">Armillaria root rot fungus</name>
    <dbReference type="NCBI Taxonomy" id="47428"/>
    <lineage>
        <taxon>Eukaryota</taxon>
        <taxon>Fungi</taxon>
        <taxon>Dikarya</taxon>
        <taxon>Basidiomycota</taxon>
        <taxon>Agaricomycotina</taxon>
        <taxon>Agaricomycetes</taxon>
        <taxon>Agaricomycetidae</taxon>
        <taxon>Agaricales</taxon>
        <taxon>Marasmiineae</taxon>
        <taxon>Physalacriaceae</taxon>
        <taxon>Armillaria</taxon>
    </lineage>
</organism>
<accession>A0A284QT27</accession>
<dbReference type="OMA" id="PDMERIP"/>
<feature type="compositionally biased region" description="Acidic residues" evidence="1">
    <location>
        <begin position="200"/>
        <end position="213"/>
    </location>
</feature>
<feature type="region of interest" description="Disordered" evidence="1">
    <location>
        <begin position="88"/>
        <end position="147"/>
    </location>
</feature>
<evidence type="ECO:0000313" key="3">
    <source>
        <dbReference type="EMBL" id="SJK99620.1"/>
    </source>
</evidence>
<proteinExistence type="predicted"/>
<keyword evidence="2" id="KW-0812">Transmembrane</keyword>
<gene>
    <name evidence="3" type="ORF">ARMOST_02928</name>
</gene>
<dbReference type="Proteomes" id="UP000219338">
    <property type="component" value="Unassembled WGS sequence"/>
</dbReference>
<feature type="compositionally biased region" description="Polar residues" evidence="1">
    <location>
        <begin position="117"/>
        <end position="129"/>
    </location>
</feature>